<dbReference type="Proteomes" id="UP000467305">
    <property type="component" value="Unassembled WGS sequence"/>
</dbReference>
<keyword evidence="3" id="KW-1185">Reference proteome</keyword>
<sequence>MEKLFVYGTLGPEKPNEYILKNIGGIWKKGYVWGELYEEGWGADVGFPGIRLENKVEKVIGNIFYSDKLEDSWKDLDEFEGQAYKRVITKVVLKDTEEEVEAYIYSLK</sequence>
<dbReference type="RefSeq" id="WP_150899000.1">
    <property type="nucleotide sequence ID" value="NZ_WAAU01000008.1"/>
</dbReference>
<dbReference type="CDD" id="cd06661">
    <property type="entry name" value="GGCT_like"/>
    <property type="match status" value="1"/>
</dbReference>
<protein>
    <submittedName>
        <fullName evidence="2">Gamma-glutamylcyclotransferase</fullName>
    </submittedName>
</protein>
<organism evidence="2 3">
    <name type="scientific">Tenacibaculum aiptasiae</name>
    <dbReference type="NCBI Taxonomy" id="426481"/>
    <lineage>
        <taxon>Bacteria</taxon>
        <taxon>Pseudomonadati</taxon>
        <taxon>Bacteroidota</taxon>
        <taxon>Flavobacteriia</taxon>
        <taxon>Flavobacteriales</taxon>
        <taxon>Flavobacteriaceae</taxon>
        <taxon>Tenacibaculum</taxon>
    </lineage>
</organism>
<dbReference type="Gene3D" id="3.10.490.10">
    <property type="entry name" value="Gamma-glutamyl cyclotransferase-like"/>
    <property type="match status" value="1"/>
</dbReference>
<evidence type="ECO:0000313" key="2">
    <source>
        <dbReference type="EMBL" id="KAB1159754.1"/>
    </source>
</evidence>
<dbReference type="Pfam" id="PF06094">
    <property type="entry name" value="GGACT"/>
    <property type="match status" value="1"/>
</dbReference>
<reference evidence="2 3" key="1">
    <citation type="submission" date="2019-09" db="EMBL/GenBank/DDBJ databases">
        <authorList>
            <person name="Cao W.R."/>
        </authorList>
    </citation>
    <scope>NUCLEOTIDE SEQUENCE [LARGE SCALE GENOMIC DNA]</scope>
    <source>
        <strain evidence="3">a4</strain>
    </source>
</reference>
<dbReference type="InterPro" id="IPR009288">
    <property type="entry name" value="AIG2-like_dom"/>
</dbReference>
<dbReference type="AlphaFoldDB" id="A0A7J5AQQ6"/>
<feature type="domain" description="Gamma-glutamylcyclotransferase AIG2-like" evidence="1">
    <location>
        <begin position="4"/>
        <end position="106"/>
    </location>
</feature>
<dbReference type="SUPFAM" id="SSF110857">
    <property type="entry name" value="Gamma-glutamyl cyclotransferase-like"/>
    <property type="match status" value="1"/>
</dbReference>
<keyword evidence="2" id="KW-0808">Transferase</keyword>
<evidence type="ECO:0000313" key="3">
    <source>
        <dbReference type="Proteomes" id="UP000467305"/>
    </source>
</evidence>
<dbReference type="OrthoDB" id="5070127at2"/>
<accession>A0A7J5AQQ6</accession>
<gene>
    <name evidence="2" type="ORF">F7018_05445</name>
</gene>
<evidence type="ECO:0000259" key="1">
    <source>
        <dbReference type="Pfam" id="PF06094"/>
    </source>
</evidence>
<comment type="caution">
    <text evidence="2">The sequence shown here is derived from an EMBL/GenBank/DDBJ whole genome shotgun (WGS) entry which is preliminary data.</text>
</comment>
<dbReference type="InterPro" id="IPR036568">
    <property type="entry name" value="GGCT-like_sf"/>
</dbReference>
<dbReference type="EMBL" id="WAAU01000008">
    <property type="protein sequence ID" value="KAB1159754.1"/>
    <property type="molecule type" value="Genomic_DNA"/>
</dbReference>
<dbReference type="GO" id="GO:0016740">
    <property type="term" value="F:transferase activity"/>
    <property type="evidence" value="ECO:0007669"/>
    <property type="project" value="UniProtKB-KW"/>
</dbReference>
<dbReference type="InterPro" id="IPR013024">
    <property type="entry name" value="GGCT-like"/>
</dbReference>
<name>A0A7J5AQQ6_9FLAO</name>
<proteinExistence type="predicted"/>